<dbReference type="Pfam" id="PF13229">
    <property type="entry name" value="Beta_helix"/>
    <property type="match status" value="1"/>
</dbReference>
<dbReference type="STRING" id="1619234.SAMN05421730_100615"/>
<dbReference type="InterPro" id="IPR011050">
    <property type="entry name" value="Pectin_lyase_fold/virulence"/>
</dbReference>
<evidence type="ECO:0000259" key="4">
    <source>
        <dbReference type="Pfam" id="PF13229"/>
    </source>
</evidence>
<feature type="transmembrane region" description="Helical" evidence="2">
    <location>
        <begin position="20"/>
        <end position="40"/>
    </location>
</feature>
<dbReference type="EMBL" id="FMKA01000006">
    <property type="protein sequence ID" value="SCP96714.1"/>
    <property type="molecule type" value="Genomic_DNA"/>
</dbReference>
<organism evidence="5 6">
    <name type="scientific">Anaerobium acetethylicum</name>
    <dbReference type="NCBI Taxonomy" id="1619234"/>
    <lineage>
        <taxon>Bacteria</taxon>
        <taxon>Bacillati</taxon>
        <taxon>Bacillota</taxon>
        <taxon>Clostridia</taxon>
        <taxon>Lachnospirales</taxon>
        <taxon>Lachnospiraceae</taxon>
        <taxon>Anaerobium</taxon>
    </lineage>
</organism>
<dbReference type="InterPro" id="IPR039448">
    <property type="entry name" value="Beta_helix"/>
</dbReference>
<accession>A0A1D3TS87</accession>
<evidence type="ECO:0000313" key="5">
    <source>
        <dbReference type="EMBL" id="SCP96714.1"/>
    </source>
</evidence>
<evidence type="ECO:0000256" key="2">
    <source>
        <dbReference type="SAM" id="Phobius"/>
    </source>
</evidence>
<dbReference type="InterPro" id="IPR024535">
    <property type="entry name" value="RHGA/B-epi-like_pectate_lyase"/>
</dbReference>
<evidence type="ECO:0000313" key="6">
    <source>
        <dbReference type="Proteomes" id="UP000199315"/>
    </source>
</evidence>
<dbReference type="SUPFAM" id="SSF51126">
    <property type="entry name" value="Pectin lyase-like"/>
    <property type="match status" value="1"/>
</dbReference>
<dbReference type="SMART" id="SM00710">
    <property type="entry name" value="PbH1"/>
    <property type="match status" value="6"/>
</dbReference>
<dbReference type="InterPro" id="IPR006626">
    <property type="entry name" value="PbH1"/>
</dbReference>
<feature type="domain" description="Rhamnogalacturonase A/B/Epimerase-like pectate lyase" evidence="3">
    <location>
        <begin position="100"/>
        <end position="138"/>
    </location>
</feature>
<keyword evidence="6" id="KW-1185">Reference proteome</keyword>
<keyword evidence="2" id="KW-0472">Membrane</keyword>
<evidence type="ECO:0000256" key="1">
    <source>
        <dbReference type="SAM" id="MobiDB-lite"/>
    </source>
</evidence>
<dbReference type="AlphaFoldDB" id="A0A1D3TS87"/>
<dbReference type="InterPro" id="IPR012334">
    <property type="entry name" value="Pectin_lyas_fold"/>
</dbReference>
<dbReference type="Pfam" id="PF12708">
    <property type="entry name" value="Pect-lyase_RHGA_epim"/>
    <property type="match status" value="1"/>
</dbReference>
<keyword evidence="2" id="KW-0812">Transmembrane</keyword>
<evidence type="ECO:0000259" key="3">
    <source>
        <dbReference type="Pfam" id="PF12708"/>
    </source>
</evidence>
<reference evidence="5 6" key="1">
    <citation type="submission" date="2016-09" db="EMBL/GenBank/DDBJ databases">
        <authorList>
            <person name="Capua I."/>
            <person name="De Benedictis P."/>
            <person name="Joannis T."/>
            <person name="Lombin L.H."/>
            <person name="Cattoli G."/>
        </authorList>
    </citation>
    <scope>NUCLEOTIDE SEQUENCE [LARGE SCALE GENOMIC DNA]</scope>
    <source>
        <strain evidence="5 6">GluBS11</strain>
    </source>
</reference>
<keyword evidence="2" id="KW-1133">Transmembrane helix</keyword>
<feature type="domain" description="Right handed beta helix" evidence="4">
    <location>
        <begin position="212"/>
        <end position="355"/>
    </location>
</feature>
<dbReference type="Gene3D" id="2.160.20.10">
    <property type="entry name" value="Single-stranded right-handed beta-helix, Pectin lyase-like"/>
    <property type="match status" value="1"/>
</dbReference>
<gene>
    <name evidence="5" type="ORF">SAMN05421730_100615</name>
</gene>
<sequence>MDVLTDEKRKSTIGRNGKRFIAGLLGLVLVGVILISFGGGTPDEEKVDLPETAGADLPPPDSDSVGTGTDDDSESSDEQSALYAEKGFLNAKNPPSPLKGAAGDGITDDTVALQNIIDYCVENSKDLYVPAGTYMIKAGKGVDTPFETRDGQGLFIEGSMELYADAGATFKLLPTASPVPTLLTIRNTSDVTVSGGNWIGERDEHLDTAGEGGTLIVISCCDYVHISNVVVKDAWGDGMAVYNSPPYKDSSLSSYIYIDSAYVDRCGRNGLTIGGVKEMYVTNSVFNGMDRTMPKAGVDIEPDGIQPMADNVSFYKCTFSNNGVQGLTYGFGNGARNVSVKSCEFFGNGTVDINIAAVKKTPMKGTVIENNLFSNTLRFSIGMSNTFNAEISGNQMYAATKNAGSGCFYLAEVSDINITENYMEGFLCIIDNTEIGASEGITLHKNVYKLCGSEYLR</sequence>
<proteinExistence type="predicted"/>
<feature type="region of interest" description="Disordered" evidence="1">
    <location>
        <begin position="44"/>
        <end position="80"/>
    </location>
</feature>
<dbReference type="Proteomes" id="UP000199315">
    <property type="component" value="Unassembled WGS sequence"/>
</dbReference>
<name>A0A1D3TS87_9FIRM</name>
<protein>
    <submittedName>
        <fullName evidence="5">Right handed beta helix region</fullName>
    </submittedName>
</protein>